<sequence length="244" mass="27059">MSFSKLSAFYILSLFIFTGCSSVYMPNVPVVPMFTGKGQLHVGGHTSIKGNLSGNVAVSLSDHFAVFANGSTLKNMATRKDVQQQTWEVGVGYFDNFGIKKNRVFEVYAGYGKGSTDKIFKDYTYAGSIPTEILDVDLSKVFVQVNYSSIKKHKLKLFGEDYPINYGTALRLSHVAMQDFKINGTDHPTEYNVLVEPIFFTRMEVAKNLQLQYSNGMNIGLISRGYLKAGNTVFTLGVVYTLGK</sequence>
<gene>
    <name evidence="1" type="ORF">ACFSAH_12105</name>
</gene>
<name>A0ABW4ID09_9SPHI</name>
<dbReference type="EMBL" id="JBHUDG010000018">
    <property type="protein sequence ID" value="MFD1630626.1"/>
    <property type="molecule type" value="Genomic_DNA"/>
</dbReference>
<dbReference type="RefSeq" id="WP_379663001.1">
    <property type="nucleotide sequence ID" value="NZ_JBHUDG010000018.1"/>
</dbReference>
<evidence type="ECO:0008006" key="3">
    <source>
        <dbReference type="Google" id="ProtNLM"/>
    </source>
</evidence>
<dbReference type="PROSITE" id="PS51257">
    <property type="entry name" value="PROKAR_LIPOPROTEIN"/>
    <property type="match status" value="1"/>
</dbReference>
<accession>A0ABW4ID09</accession>
<evidence type="ECO:0000313" key="1">
    <source>
        <dbReference type="EMBL" id="MFD1630626.1"/>
    </source>
</evidence>
<evidence type="ECO:0000313" key="2">
    <source>
        <dbReference type="Proteomes" id="UP001597118"/>
    </source>
</evidence>
<comment type="caution">
    <text evidence="1">The sequence shown here is derived from an EMBL/GenBank/DDBJ whole genome shotgun (WGS) entry which is preliminary data.</text>
</comment>
<dbReference type="Proteomes" id="UP001597118">
    <property type="component" value="Unassembled WGS sequence"/>
</dbReference>
<organism evidence="1 2">
    <name type="scientific">Pseudopedobacter beijingensis</name>
    <dbReference type="NCBI Taxonomy" id="1207056"/>
    <lineage>
        <taxon>Bacteria</taxon>
        <taxon>Pseudomonadati</taxon>
        <taxon>Bacteroidota</taxon>
        <taxon>Sphingobacteriia</taxon>
        <taxon>Sphingobacteriales</taxon>
        <taxon>Sphingobacteriaceae</taxon>
        <taxon>Pseudopedobacter</taxon>
    </lineage>
</organism>
<reference evidence="2" key="1">
    <citation type="journal article" date="2019" name="Int. J. Syst. Evol. Microbiol.">
        <title>The Global Catalogue of Microorganisms (GCM) 10K type strain sequencing project: providing services to taxonomists for standard genome sequencing and annotation.</title>
        <authorList>
            <consortium name="The Broad Institute Genomics Platform"/>
            <consortium name="The Broad Institute Genome Sequencing Center for Infectious Disease"/>
            <person name="Wu L."/>
            <person name="Ma J."/>
        </authorList>
    </citation>
    <scope>NUCLEOTIDE SEQUENCE [LARGE SCALE GENOMIC DNA]</scope>
    <source>
        <strain evidence="2">CCUG 53762</strain>
    </source>
</reference>
<proteinExistence type="predicted"/>
<keyword evidence="2" id="KW-1185">Reference proteome</keyword>
<protein>
    <recommendedName>
        <fullName evidence="3">Outer membrane protein beta-barrel domain-containing protein</fullName>
    </recommendedName>
</protein>